<dbReference type="HOGENOM" id="CLU_434644_0_0_0"/>
<dbReference type="PROSITE" id="PS50887">
    <property type="entry name" value="GGDEF"/>
    <property type="match status" value="1"/>
</dbReference>
<protein>
    <submittedName>
        <fullName evidence="3">Diguanylate cyclase with GAF sensor</fullName>
    </submittedName>
</protein>
<dbReference type="eggNOG" id="COG2203">
    <property type="taxonomic scope" value="Bacteria"/>
</dbReference>
<feature type="coiled-coil region" evidence="1">
    <location>
        <begin position="132"/>
        <end position="159"/>
    </location>
</feature>
<keyword evidence="1" id="KW-0175">Coiled coil</keyword>
<dbReference type="OrthoDB" id="9759607at2"/>
<evidence type="ECO:0000256" key="1">
    <source>
        <dbReference type="SAM" id="Coils"/>
    </source>
</evidence>
<dbReference type="KEGG" id="mhd:Marky_1102"/>
<dbReference type="CDD" id="cd01949">
    <property type="entry name" value="GGDEF"/>
    <property type="match status" value="1"/>
</dbReference>
<dbReference type="EMBL" id="CP002630">
    <property type="protein sequence ID" value="AEB11844.1"/>
    <property type="molecule type" value="Genomic_DNA"/>
</dbReference>
<evidence type="ECO:0000259" key="2">
    <source>
        <dbReference type="PROSITE" id="PS50887"/>
    </source>
</evidence>
<dbReference type="InterPro" id="IPR029016">
    <property type="entry name" value="GAF-like_dom_sf"/>
</dbReference>
<dbReference type="InterPro" id="IPR003018">
    <property type="entry name" value="GAF"/>
</dbReference>
<dbReference type="Gene3D" id="3.30.70.270">
    <property type="match status" value="1"/>
</dbReference>
<dbReference type="InterPro" id="IPR029787">
    <property type="entry name" value="Nucleotide_cyclase"/>
</dbReference>
<dbReference type="SMART" id="SM00267">
    <property type="entry name" value="GGDEF"/>
    <property type="match status" value="1"/>
</dbReference>
<dbReference type="InterPro" id="IPR043128">
    <property type="entry name" value="Rev_trsase/Diguanyl_cyclase"/>
</dbReference>
<dbReference type="Proteomes" id="UP000007030">
    <property type="component" value="Chromosome"/>
</dbReference>
<dbReference type="AlphaFoldDB" id="F2NMF6"/>
<dbReference type="STRING" id="869210.Marky_1102"/>
<reference evidence="3 4" key="1">
    <citation type="journal article" date="2012" name="Stand. Genomic Sci.">
        <title>Complete genome sequence of the aerobic, heterotroph Marinithermus hydrothermalis type strain (T1(T)) from a deep-sea hydrothermal vent chimney.</title>
        <authorList>
            <person name="Copeland A."/>
            <person name="Gu W."/>
            <person name="Yasawong M."/>
            <person name="Lapidus A."/>
            <person name="Lucas S."/>
            <person name="Deshpande S."/>
            <person name="Pagani I."/>
            <person name="Tapia R."/>
            <person name="Cheng J.F."/>
            <person name="Goodwin L.A."/>
            <person name="Pitluck S."/>
            <person name="Liolios K."/>
            <person name="Ivanova N."/>
            <person name="Mavromatis K."/>
            <person name="Mikhailova N."/>
            <person name="Pati A."/>
            <person name="Chen A."/>
            <person name="Palaniappan K."/>
            <person name="Land M."/>
            <person name="Pan C."/>
            <person name="Brambilla E.M."/>
            <person name="Rohde M."/>
            <person name="Tindall B.J."/>
            <person name="Sikorski J."/>
            <person name="Goker M."/>
            <person name="Detter J.C."/>
            <person name="Bristow J."/>
            <person name="Eisen J.A."/>
            <person name="Markowitz V."/>
            <person name="Hugenholtz P."/>
            <person name="Kyrpides N.C."/>
            <person name="Klenk H.P."/>
            <person name="Woyke T."/>
        </authorList>
    </citation>
    <scope>NUCLEOTIDE SEQUENCE [LARGE SCALE GENOMIC DNA]</scope>
    <source>
        <strain evidence="4">DSM 14884 / JCM 11576 / T1</strain>
    </source>
</reference>
<name>F2NMF6_MARHT</name>
<dbReference type="Pfam" id="PF13185">
    <property type="entry name" value="GAF_2"/>
    <property type="match status" value="1"/>
</dbReference>
<feature type="domain" description="GGDEF" evidence="2">
    <location>
        <begin position="500"/>
        <end position="629"/>
    </location>
</feature>
<dbReference type="PANTHER" id="PTHR45138:SF9">
    <property type="entry name" value="DIGUANYLATE CYCLASE DGCM-RELATED"/>
    <property type="match status" value="1"/>
</dbReference>
<accession>F2NMF6</accession>
<evidence type="ECO:0000313" key="3">
    <source>
        <dbReference type="EMBL" id="AEB11844.1"/>
    </source>
</evidence>
<evidence type="ECO:0000313" key="4">
    <source>
        <dbReference type="Proteomes" id="UP000007030"/>
    </source>
</evidence>
<dbReference type="Gene3D" id="3.30.450.40">
    <property type="match status" value="2"/>
</dbReference>
<dbReference type="InterPro" id="IPR050469">
    <property type="entry name" value="Diguanylate_Cyclase"/>
</dbReference>
<dbReference type="SUPFAM" id="SSF55073">
    <property type="entry name" value="Nucleotide cyclase"/>
    <property type="match status" value="1"/>
</dbReference>
<dbReference type="RefSeq" id="WP_013703891.1">
    <property type="nucleotide sequence ID" value="NC_015387.1"/>
</dbReference>
<dbReference type="eggNOG" id="COG2199">
    <property type="taxonomic scope" value="Bacteria"/>
</dbReference>
<dbReference type="Pfam" id="PF00990">
    <property type="entry name" value="GGDEF"/>
    <property type="match status" value="1"/>
</dbReference>
<dbReference type="PANTHER" id="PTHR45138">
    <property type="entry name" value="REGULATORY COMPONENTS OF SENSORY TRANSDUCTION SYSTEM"/>
    <property type="match status" value="1"/>
</dbReference>
<keyword evidence="4" id="KW-1185">Reference proteome</keyword>
<organism evidence="3 4">
    <name type="scientific">Marinithermus hydrothermalis (strain DSM 14884 / JCM 11576 / T1)</name>
    <dbReference type="NCBI Taxonomy" id="869210"/>
    <lineage>
        <taxon>Bacteria</taxon>
        <taxon>Thermotogati</taxon>
        <taxon>Deinococcota</taxon>
        <taxon>Deinococci</taxon>
        <taxon>Thermales</taxon>
        <taxon>Thermaceae</taxon>
        <taxon>Marinithermus</taxon>
    </lineage>
</organism>
<dbReference type="SMART" id="SM00065">
    <property type="entry name" value="GAF"/>
    <property type="match status" value="2"/>
</dbReference>
<dbReference type="SUPFAM" id="SSF55781">
    <property type="entry name" value="GAF domain-like"/>
    <property type="match status" value="2"/>
</dbReference>
<gene>
    <name evidence="3" type="ordered locus">Marky_1102</name>
</gene>
<sequence>MLKAYLELAKRLNRDADRTAFWAGLLEVTGYEQARVFRTLEGRSVLVEAYPERGPCRSPDPEEACRPLSEGLERERILEVPNPVPGRVQSLLVVPLRSPRGPLGVLELVAETAPHPPLTDAERRGIEYLGQVLAARLEAEQAEAKAQAKQRRLAGLLALARAMNTVHNLRELMLALRQGLASSLNFEIMYLALREGEVFRLFYFEDGETPLVGELTHPVAGAPLTRHVIEHGAPLLLEDLSDPKVQARHKVARYRPAGSGLEGRAYMGVPIRYRTFEGVLSVQSSKPNAFSLEDLEHLTTLAALVELALDRVRWEEREAILQGLARLGVYTARPERFLEALVDLALGCWGAQRGGVWARTPTGYVCRAARGEEADELVDLRLDADLELERALYLDATQPPPPALAQLQERLGGARGVVVPLQARAFQGLLAVGWEEGYTLVDWSVADFLAQEVTPFLEAWSLYQRLEQEAIRDPLTGAYNRRYFRLKAEEMLAQGERYGRRFALLVIDLQNFRDVNNHHGHHVGDQVLARLVAVLNRALRKGDLLCRVGGDEFVLLLPEAGREEARQAALRYAEAVRDDPVLARYNVRVNIGIAVYPEDGEDLETLWQLGDARMYRAKARAEAVEVSDP</sequence>
<proteinExistence type="predicted"/>
<dbReference type="NCBIfam" id="TIGR00254">
    <property type="entry name" value="GGDEF"/>
    <property type="match status" value="1"/>
</dbReference>
<dbReference type="InterPro" id="IPR000160">
    <property type="entry name" value="GGDEF_dom"/>
</dbReference>
<dbReference type="GO" id="GO:0052621">
    <property type="term" value="F:diguanylate cyclase activity"/>
    <property type="evidence" value="ECO:0007669"/>
    <property type="project" value="TreeGrafter"/>
</dbReference>